<dbReference type="NCBIfam" id="TIGR00148">
    <property type="entry name" value="UbiD family decarboxylase"/>
    <property type="match status" value="1"/>
</dbReference>
<keyword evidence="8" id="KW-0414">Isoprene biosynthesis</keyword>
<name>A6UPT2_METVS</name>
<comment type="catalytic activity">
    <reaction evidence="10">
        <text>(2E)-3-methyl-5-phosphooxypent-2-enoate + H(+) = isopentenyl phosphate + CO2</text>
        <dbReference type="Rhea" id="RHEA:78971"/>
        <dbReference type="ChEBI" id="CHEBI:15378"/>
        <dbReference type="ChEBI" id="CHEBI:16526"/>
        <dbReference type="ChEBI" id="CHEBI:65078"/>
        <dbReference type="ChEBI" id="CHEBI:229665"/>
        <dbReference type="EC" id="4.1.1.126"/>
    </reaction>
    <physiologicalReaction direction="left-to-right" evidence="10">
        <dbReference type="Rhea" id="RHEA:78972"/>
    </physiologicalReaction>
</comment>
<evidence type="ECO:0000256" key="8">
    <source>
        <dbReference type="ARBA" id="ARBA00023229"/>
    </source>
</evidence>
<organism evidence="18 19">
    <name type="scientific">Methanococcus vannielii (strain ATCC 35089 / DSM 1224 / JCM 13029 / OCM 148 / SB)</name>
    <dbReference type="NCBI Taxonomy" id="406327"/>
    <lineage>
        <taxon>Archaea</taxon>
        <taxon>Methanobacteriati</taxon>
        <taxon>Methanobacteriota</taxon>
        <taxon>Methanomada group</taxon>
        <taxon>Methanococci</taxon>
        <taxon>Methanococcales</taxon>
        <taxon>Methanococcaceae</taxon>
        <taxon>Methanococcus</taxon>
    </lineage>
</organism>
<comment type="pathway">
    <text evidence="2">Isoprenoid biosynthesis; isopentenyl diphosphate biosynthesis via mevalonate pathway.</text>
</comment>
<dbReference type="PANTHER" id="PTHR30108">
    <property type="entry name" value="3-OCTAPRENYL-4-HYDROXYBENZOATE CARBOXY-LYASE-RELATED"/>
    <property type="match status" value="1"/>
</dbReference>
<feature type="domain" description="3-octaprenyl-4-hydroxybenzoate carboxy-lyase-like N-terminal" evidence="16">
    <location>
        <begin position="23"/>
        <end position="73"/>
    </location>
</feature>
<dbReference type="KEGG" id="mvn:Mevan_0598"/>
<evidence type="ECO:0000256" key="9">
    <source>
        <dbReference type="ARBA" id="ARBA00023239"/>
    </source>
</evidence>
<dbReference type="InterPro" id="IPR049381">
    <property type="entry name" value="UbiD-like_C"/>
</dbReference>
<dbReference type="GO" id="GO:0008299">
    <property type="term" value="P:isoprenoid biosynthetic process"/>
    <property type="evidence" value="ECO:0007669"/>
    <property type="project" value="UniProtKB-KW"/>
</dbReference>
<gene>
    <name evidence="18" type="ordered locus">Mevan_0598</name>
</gene>
<reference evidence="18" key="1">
    <citation type="submission" date="2007-06" db="EMBL/GenBank/DDBJ databases">
        <title>Complete sequence of Methanococcus vannielii SB.</title>
        <authorList>
            <consortium name="US DOE Joint Genome Institute"/>
            <person name="Copeland A."/>
            <person name="Lucas S."/>
            <person name="Lapidus A."/>
            <person name="Barry K."/>
            <person name="Glavina del Rio T."/>
            <person name="Dalin E."/>
            <person name="Tice H."/>
            <person name="Pitluck S."/>
            <person name="Chain P."/>
            <person name="Malfatti S."/>
            <person name="Shin M."/>
            <person name="Vergez L."/>
            <person name="Schmutz J."/>
            <person name="Larimer F."/>
            <person name="Land M."/>
            <person name="Hauser L."/>
            <person name="Kyrpides N."/>
            <person name="Anderson I."/>
            <person name="Sieprawska-Lupa M."/>
            <person name="Whitman W.B."/>
            <person name="Richardson P."/>
        </authorList>
    </citation>
    <scope>NUCLEOTIDE SEQUENCE [LARGE SCALE GENOMIC DNA]</scope>
    <source>
        <strain evidence="18">SB</strain>
    </source>
</reference>
<dbReference type="OrthoDB" id="8480at2157"/>
<keyword evidence="19" id="KW-1185">Reference proteome</keyword>
<dbReference type="Gene3D" id="3.40.1670.10">
    <property type="entry name" value="UbiD C-terminal domain-like"/>
    <property type="match status" value="1"/>
</dbReference>
<keyword evidence="5" id="KW-0288">FMN</keyword>
<dbReference type="PANTHER" id="PTHR30108:SF21">
    <property type="entry name" value="4-HYDROXYBENZOATE DECARBOXYLASE"/>
    <property type="match status" value="1"/>
</dbReference>
<dbReference type="RefSeq" id="WP_011972407.1">
    <property type="nucleotide sequence ID" value="NC_009634.1"/>
</dbReference>
<dbReference type="EC" id="4.1.1.126" evidence="12"/>
<evidence type="ECO:0000256" key="12">
    <source>
        <dbReference type="ARBA" id="ARBA00049727"/>
    </source>
</evidence>
<sequence>MVKELINSIEKVVLENATKKYGISRILKENDGKPVFIKNVNGYRVIGNLCTRDVIAKSLGIEKEELMKHMVETLDNEKNGELIVDNNLNSTYVDDSLEKIHEYPIPTYYGKDAGPYLTSGVVIVKDKDEGVNASIHRILVRPDGTLTIRMVEQRHLHYIYNKNIEKGDVDCAIVIGVHPAVLLAASTSGDLTFNELKYASALMKKPLKLVKCKTVDLEVPEAEFIIEGKLTKEFVDEGPFVDITGTYDMIRKQPLIKITALRRKEEAVFHALLPGGNEHKILMGLPQEPRMYKGIRNTVPSLKNVALTEGGCCWLSAVVSIDKKTEGDGKNAILAALAAHPSLKHVTVVDHDINIYDQNDVEYAVSTRVQSDSDIVIISGAKGSSLDPSSDLKNKLTAKMGIDATMSLLKGKEEFIRAEVPKDDE</sequence>
<evidence type="ECO:0000259" key="17">
    <source>
        <dbReference type="Pfam" id="PF20696"/>
    </source>
</evidence>
<evidence type="ECO:0000256" key="5">
    <source>
        <dbReference type="ARBA" id="ARBA00022643"/>
    </source>
</evidence>
<dbReference type="Pfam" id="PF01977">
    <property type="entry name" value="UbiD"/>
    <property type="match status" value="1"/>
</dbReference>
<keyword evidence="7" id="KW-0464">Manganese</keyword>
<evidence type="ECO:0000256" key="4">
    <source>
        <dbReference type="ARBA" id="ARBA00022630"/>
    </source>
</evidence>
<dbReference type="EMBL" id="CP000742">
    <property type="protein sequence ID" value="ABR54504.1"/>
    <property type="molecule type" value="Genomic_DNA"/>
</dbReference>
<keyword evidence="9" id="KW-0456">Lyase</keyword>
<dbReference type="GO" id="GO:0005737">
    <property type="term" value="C:cytoplasm"/>
    <property type="evidence" value="ECO:0007669"/>
    <property type="project" value="TreeGrafter"/>
</dbReference>
<evidence type="ECO:0000259" key="16">
    <source>
        <dbReference type="Pfam" id="PF20695"/>
    </source>
</evidence>
<accession>A6UPT2</accession>
<protein>
    <recommendedName>
        <fullName evidence="13">Anhydromevalonate phosphate decarboxylase</fullName>
        <ecNumber evidence="12">4.1.1.126</ecNumber>
    </recommendedName>
</protein>
<evidence type="ECO:0000313" key="19">
    <source>
        <dbReference type="Proteomes" id="UP000001107"/>
    </source>
</evidence>
<dbReference type="SUPFAM" id="SSF50475">
    <property type="entry name" value="FMN-binding split barrel"/>
    <property type="match status" value="1"/>
</dbReference>
<dbReference type="InterPro" id="IPR048304">
    <property type="entry name" value="UbiD_Rift_dom"/>
</dbReference>
<dbReference type="GO" id="GO:0016831">
    <property type="term" value="F:carboxy-lyase activity"/>
    <property type="evidence" value="ECO:0007669"/>
    <property type="project" value="UniProtKB-KW"/>
</dbReference>
<comment type="similarity">
    <text evidence="3">Belongs to the UbiD family.</text>
</comment>
<comment type="cofactor">
    <cofactor evidence="1">
        <name>Mn(2+)</name>
        <dbReference type="ChEBI" id="CHEBI:29035"/>
    </cofactor>
</comment>
<keyword evidence="4" id="KW-0285">Flavoprotein</keyword>
<comment type="function">
    <text evidence="11">Catalyzes the conversion of trans-anhydromevalonate 5-phosphate (tAHMP) into isopentenyl phosphate. Involved in the archaeal mevalonate (MVA) pathway, which provides fundamental precursors for isoprenoid biosynthesis, such as isopentenyl diphosphate (IPP) and dimethylallyl diphosphate (DMAPP).</text>
</comment>
<evidence type="ECO:0000256" key="3">
    <source>
        <dbReference type="ARBA" id="ARBA00010021"/>
    </source>
</evidence>
<dbReference type="HOGENOM" id="CLU_023348_5_1_2"/>
<dbReference type="eggNOG" id="arCOG01671">
    <property type="taxonomic scope" value="Archaea"/>
</dbReference>
<keyword evidence="6" id="KW-0210">Decarboxylase</keyword>
<dbReference type="FunFam" id="3.40.1670.10:FF:000003">
    <property type="entry name" value="Phenolic acid decarboxylase"/>
    <property type="match status" value="1"/>
</dbReference>
<dbReference type="InterPro" id="IPR002830">
    <property type="entry name" value="UbiD"/>
</dbReference>
<dbReference type="Pfam" id="PF20695">
    <property type="entry name" value="UbiD_N"/>
    <property type="match status" value="1"/>
</dbReference>
<evidence type="ECO:0000256" key="11">
    <source>
        <dbReference type="ARBA" id="ARBA00049583"/>
    </source>
</evidence>
<evidence type="ECO:0000256" key="10">
    <source>
        <dbReference type="ARBA" id="ARBA00049054"/>
    </source>
</evidence>
<evidence type="ECO:0000259" key="15">
    <source>
        <dbReference type="Pfam" id="PF01977"/>
    </source>
</evidence>
<evidence type="ECO:0000256" key="14">
    <source>
        <dbReference type="ARBA" id="ARBA00049936"/>
    </source>
</evidence>
<evidence type="ECO:0000313" key="18">
    <source>
        <dbReference type="EMBL" id="ABR54504.1"/>
    </source>
</evidence>
<evidence type="ECO:0000256" key="2">
    <source>
        <dbReference type="ARBA" id="ARBA00005092"/>
    </source>
</evidence>
<evidence type="ECO:0000256" key="13">
    <source>
        <dbReference type="ARBA" id="ARBA00049754"/>
    </source>
</evidence>
<evidence type="ECO:0000256" key="6">
    <source>
        <dbReference type="ARBA" id="ARBA00022793"/>
    </source>
</evidence>
<proteinExistence type="inferred from homology"/>
<evidence type="ECO:0000256" key="1">
    <source>
        <dbReference type="ARBA" id="ARBA00001936"/>
    </source>
</evidence>
<comment type="cofactor">
    <cofactor evidence="14">
        <name>prenylated FMN</name>
        <dbReference type="ChEBI" id="CHEBI:87746"/>
    </cofactor>
</comment>
<feature type="domain" description="3-octaprenyl-4-hydroxybenzoate carboxy-lyase-like C-terminal" evidence="17">
    <location>
        <begin position="281"/>
        <end position="404"/>
    </location>
</feature>
<dbReference type="AlphaFoldDB" id="A6UPT2"/>
<dbReference type="Proteomes" id="UP000001107">
    <property type="component" value="Chromosome"/>
</dbReference>
<dbReference type="GeneID" id="5326132"/>
<dbReference type="InterPro" id="IPR049383">
    <property type="entry name" value="UbiD-like_N"/>
</dbReference>
<dbReference type="STRING" id="406327.Mevan_0598"/>
<evidence type="ECO:0000256" key="7">
    <source>
        <dbReference type="ARBA" id="ARBA00023211"/>
    </source>
</evidence>
<dbReference type="SUPFAM" id="SSF143968">
    <property type="entry name" value="UbiD C-terminal domain-like"/>
    <property type="match status" value="1"/>
</dbReference>
<feature type="domain" description="3-octaprenyl-4-hydroxybenzoate carboxy-lyase-like Rift-related" evidence="15">
    <location>
        <begin position="99"/>
        <end position="276"/>
    </location>
</feature>
<dbReference type="Pfam" id="PF20696">
    <property type="entry name" value="UbiD_C"/>
    <property type="match status" value="1"/>
</dbReference>